<reference evidence="1 2" key="1">
    <citation type="submission" date="2022-06" db="EMBL/GenBank/DDBJ databases">
        <title>Genomic Encyclopedia of Archaeal and Bacterial Type Strains, Phase II (KMG-II): from individual species to whole genera.</title>
        <authorList>
            <person name="Goeker M."/>
        </authorList>
    </citation>
    <scope>NUCLEOTIDE SEQUENCE [LARGE SCALE GENOMIC DNA]</scope>
    <source>
        <strain evidence="1 2">DSM 44255</strain>
    </source>
</reference>
<accession>A0ABT1I7M6</accession>
<name>A0ABT1I7M6_9PSEU</name>
<comment type="caution">
    <text evidence="1">The sequence shown here is derived from an EMBL/GenBank/DDBJ whole genome shotgun (WGS) entry which is preliminary data.</text>
</comment>
<organism evidence="1 2">
    <name type="scientific">Actinokineospora diospyrosa</name>
    <dbReference type="NCBI Taxonomy" id="103728"/>
    <lineage>
        <taxon>Bacteria</taxon>
        <taxon>Bacillati</taxon>
        <taxon>Actinomycetota</taxon>
        <taxon>Actinomycetes</taxon>
        <taxon>Pseudonocardiales</taxon>
        <taxon>Pseudonocardiaceae</taxon>
        <taxon>Actinokineospora</taxon>
    </lineage>
</organism>
<protein>
    <submittedName>
        <fullName evidence="1">Uncharacterized protein</fullName>
    </submittedName>
</protein>
<evidence type="ECO:0000313" key="1">
    <source>
        <dbReference type="EMBL" id="MCP2268635.1"/>
    </source>
</evidence>
<dbReference type="EMBL" id="JAMTCO010000003">
    <property type="protein sequence ID" value="MCP2268635.1"/>
    <property type="molecule type" value="Genomic_DNA"/>
</dbReference>
<sequence length="47" mass="4686">MTVLVEDDRVVLVPPPGASAVLSAQQTRSLGLVLDQAAGRALDGAAG</sequence>
<keyword evidence="2" id="KW-1185">Reference proteome</keyword>
<gene>
    <name evidence="1" type="ORF">LV75_001122</name>
</gene>
<evidence type="ECO:0000313" key="2">
    <source>
        <dbReference type="Proteomes" id="UP001205185"/>
    </source>
</evidence>
<proteinExistence type="predicted"/>
<dbReference type="Proteomes" id="UP001205185">
    <property type="component" value="Unassembled WGS sequence"/>
</dbReference>